<dbReference type="SUPFAM" id="SSF56524">
    <property type="entry name" value="Oxidoreductase molybdopterin-binding domain"/>
    <property type="match status" value="1"/>
</dbReference>
<dbReference type="Proteomes" id="UP000611500">
    <property type="component" value="Unassembled WGS sequence"/>
</dbReference>
<comment type="caution">
    <text evidence="1">The sequence shown here is derived from an EMBL/GenBank/DDBJ whole genome shotgun (WGS) entry which is preliminary data.</text>
</comment>
<accession>A0A8J3H6V5</accession>
<dbReference type="InterPro" id="IPR036374">
    <property type="entry name" value="OxRdtase_Mopterin-bd_sf"/>
</dbReference>
<evidence type="ECO:0000313" key="1">
    <source>
        <dbReference type="EMBL" id="GHG94092.1"/>
    </source>
</evidence>
<dbReference type="AlphaFoldDB" id="A0A8J3H6V5"/>
<reference evidence="1" key="1">
    <citation type="journal article" date="2014" name="Int. J. Syst. Evol. Microbiol.">
        <title>Complete genome sequence of Corynebacterium casei LMG S-19264T (=DSM 44701T), isolated from a smear-ripened cheese.</title>
        <authorList>
            <consortium name="US DOE Joint Genome Institute (JGI-PGF)"/>
            <person name="Walter F."/>
            <person name="Albersmeier A."/>
            <person name="Kalinowski J."/>
            <person name="Ruckert C."/>
        </authorList>
    </citation>
    <scope>NUCLEOTIDE SEQUENCE</scope>
    <source>
        <strain evidence="1">CGMCC 1.7081</strain>
    </source>
</reference>
<protein>
    <submittedName>
        <fullName evidence="1">Oxidoreductase</fullName>
    </submittedName>
</protein>
<reference evidence="1" key="2">
    <citation type="submission" date="2020-09" db="EMBL/GenBank/DDBJ databases">
        <authorList>
            <person name="Sun Q."/>
            <person name="Zhou Y."/>
        </authorList>
    </citation>
    <scope>NUCLEOTIDE SEQUENCE</scope>
    <source>
        <strain evidence="1">CGMCC 1.7081</strain>
    </source>
</reference>
<evidence type="ECO:0000313" key="2">
    <source>
        <dbReference type="Proteomes" id="UP000611500"/>
    </source>
</evidence>
<dbReference type="EMBL" id="BNAP01000012">
    <property type="protein sequence ID" value="GHG94092.1"/>
    <property type="molecule type" value="Genomic_DNA"/>
</dbReference>
<sequence>MICFNLMEIHMPRSLLQPTLALLVRLTLVMALSLPLRAMAQDLAPPEGEVLLTVSGEITQTNVGATAQFDRRLLESMQPVTIATTTIWTDGVQQFTGIPLIRLMRAVGASGHRLKATAINDYAVDIPSSDWVENGPIVAYLRNGAPMSVRDKGPLWIVYPYDTNPAYQGEVIYARSIWQLDRIIVE</sequence>
<proteinExistence type="predicted"/>
<dbReference type="Gene3D" id="3.90.420.10">
    <property type="entry name" value="Oxidoreductase, molybdopterin-binding domain"/>
    <property type="match status" value="1"/>
</dbReference>
<name>A0A8J3H6V5_9RHOB</name>
<gene>
    <name evidence="1" type="ORF">GCM10010961_26980</name>
</gene>
<keyword evidence="2" id="KW-1185">Reference proteome</keyword>
<organism evidence="1 2">
    <name type="scientific">Pseudodonghicola xiamenensis</name>
    <dbReference type="NCBI Taxonomy" id="337702"/>
    <lineage>
        <taxon>Bacteria</taxon>
        <taxon>Pseudomonadati</taxon>
        <taxon>Pseudomonadota</taxon>
        <taxon>Alphaproteobacteria</taxon>
        <taxon>Rhodobacterales</taxon>
        <taxon>Paracoccaceae</taxon>
        <taxon>Pseudodonghicola</taxon>
    </lineage>
</organism>